<dbReference type="Gene3D" id="3.40.50.1110">
    <property type="entry name" value="SGNH hydrolase"/>
    <property type="match status" value="1"/>
</dbReference>
<name>A0ABS5TL19_9ACTN</name>
<dbReference type="GO" id="GO:0016787">
    <property type="term" value="F:hydrolase activity"/>
    <property type="evidence" value="ECO:0007669"/>
    <property type="project" value="UniProtKB-KW"/>
</dbReference>
<keyword evidence="3" id="KW-1185">Reference proteome</keyword>
<dbReference type="EMBL" id="JAHBAY010000010">
    <property type="protein sequence ID" value="MBT0771797.1"/>
    <property type="molecule type" value="Genomic_DNA"/>
</dbReference>
<comment type="caution">
    <text evidence="2">The sequence shown here is derived from an EMBL/GenBank/DDBJ whole genome shotgun (WGS) entry which is preliminary data.</text>
</comment>
<evidence type="ECO:0000313" key="2">
    <source>
        <dbReference type="EMBL" id="MBT0771797.1"/>
    </source>
</evidence>
<dbReference type="InterPro" id="IPR036514">
    <property type="entry name" value="SGNH_hydro_sf"/>
</dbReference>
<accession>A0ABS5TL19</accession>
<keyword evidence="2" id="KW-0378">Hydrolase</keyword>
<organism evidence="2 3">
    <name type="scientific">Kineosporia corallincola</name>
    <dbReference type="NCBI Taxonomy" id="2835133"/>
    <lineage>
        <taxon>Bacteria</taxon>
        <taxon>Bacillati</taxon>
        <taxon>Actinomycetota</taxon>
        <taxon>Actinomycetes</taxon>
        <taxon>Kineosporiales</taxon>
        <taxon>Kineosporiaceae</taxon>
        <taxon>Kineosporia</taxon>
    </lineage>
</organism>
<evidence type="ECO:0000259" key="1">
    <source>
        <dbReference type="Pfam" id="PF13472"/>
    </source>
</evidence>
<dbReference type="InterPro" id="IPR013830">
    <property type="entry name" value="SGNH_hydro"/>
</dbReference>
<dbReference type="Pfam" id="PF13472">
    <property type="entry name" value="Lipase_GDSL_2"/>
    <property type="match status" value="1"/>
</dbReference>
<proteinExistence type="predicted"/>
<feature type="domain" description="SGNH hydrolase-type esterase" evidence="1">
    <location>
        <begin position="68"/>
        <end position="220"/>
    </location>
</feature>
<dbReference type="Proteomes" id="UP001197247">
    <property type="component" value="Unassembled WGS sequence"/>
</dbReference>
<dbReference type="CDD" id="cd00229">
    <property type="entry name" value="SGNH_hydrolase"/>
    <property type="match status" value="1"/>
</dbReference>
<reference evidence="2 3" key="1">
    <citation type="submission" date="2021-05" db="EMBL/GenBank/DDBJ databases">
        <title>Kineosporia and Streptomyces sp. nov. two new marine actinobacteria isolated from Coral.</title>
        <authorList>
            <person name="Buangrab K."/>
            <person name="Sutthacheep M."/>
            <person name="Yeemin T."/>
            <person name="Harunari E."/>
            <person name="Igarashi Y."/>
            <person name="Kanchanasin P."/>
            <person name="Tanasupawat S."/>
            <person name="Phongsopitanun W."/>
        </authorList>
    </citation>
    <scope>NUCLEOTIDE SEQUENCE [LARGE SCALE GENOMIC DNA]</scope>
    <source>
        <strain evidence="2 3">J2-2</strain>
    </source>
</reference>
<dbReference type="SUPFAM" id="SSF52266">
    <property type="entry name" value="SGNH hydrolase"/>
    <property type="match status" value="1"/>
</dbReference>
<gene>
    <name evidence="2" type="ORF">KIH74_22845</name>
</gene>
<sequence length="254" mass="27127">MPSLRRRAIIISALASLTIAGAVLYGVQTRASARRSAERTCHQAELAAHDQALRNSATEKSPGEYLLVFGDSYAAGQYQEDHQQTWPYVTGSRLGVLVDVYGRPGAGFVSRGCLGKPFTEDPPLTGSGPVVVQGGLNDERSNPTEVEAAARLVLASWPAHDVFLVGPPIVPARGPGEARKIDSALRSAAQAVGAHYVSALDWIPTNEFLPDGLHLTARGHMIFGQRVAAAVSNIREQEGPTVLNPRPRSLPPNR</sequence>
<evidence type="ECO:0000313" key="3">
    <source>
        <dbReference type="Proteomes" id="UP001197247"/>
    </source>
</evidence>
<protein>
    <submittedName>
        <fullName evidence="2">SGNH/GDSL hydrolase family protein</fullName>
    </submittedName>
</protein>